<dbReference type="OrthoDB" id="9803050at2"/>
<dbReference type="KEGG" id="marb:CJ263_02660"/>
<evidence type="ECO:0000313" key="5">
    <source>
        <dbReference type="Proteomes" id="UP000215244"/>
    </source>
</evidence>
<dbReference type="Proteomes" id="UP000215244">
    <property type="component" value="Chromosome"/>
</dbReference>
<dbReference type="InterPro" id="IPR011662">
    <property type="entry name" value="Secretin/TonB_short_N"/>
</dbReference>
<protein>
    <submittedName>
        <fullName evidence="4">Uncharacterized protein</fullName>
    </submittedName>
</protein>
<evidence type="ECO:0000256" key="2">
    <source>
        <dbReference type="ARBA" id="ARBA00023136"/>
    </source>
</evidence>
<keyword evidence="5" id="KW-1185">Reference proteome</keyword>
<dbReference type="Gene3D" id="2.170.130.10">
    <property type="entry name" value="TonB-dependent receptor, plug domain"/>
    <property type="match status" value="1"/>
</dbReference>
<evidence type="ECO:0000313" key="4">
    <source>
        <dbReference type="EMBL" id="ASV29213.1"/>
    </source>
</evidence>
<name>A0A223V1F7_9FLAO</name>
<keyword evidence="2" id="KW-0472">Membrane</keyword>
<proteinExistence type="predicted"/>
<gene>
    <name evidence="4" type="ORF">CJ263_02660</name>
</gene>
<dbReference type="EMBL" id="CP022957">
    <property type="protein sequence ID" value="ASV29213.1"/>
    <property type="molecule type" value="Genomic_DNA"/>
</dbReference>
<dbReference type="InterPro" id="IPR012910">
    <property type="entry name" value="Plug_dom"/>
</dbReference>
<keyword evidence="3" id="KW-0998">Cell outer membrane</keyword>
<dbReference type="RefSeq" id="WP_094995846.1">
    <property type="nucleotide sequence ID" value="NZ_BMJL01000001.1"/>
</dbReference>
<dbReference type="AlphaFoldDB" id="A0A223V1F7"/>
<evidence type="ECO:0000256" key="3">
    <source>
        <dbReference type="ARBA" id="ARBA00023237"/>
    </source>
</evidence>
<dbReference type="Pfam" id="PF07715">
    <property type="entry name" value="Plug"/>
    <property type="match status" value="1"/>
</dbReference>
<dbReference type="Pfam" id="PF16344">
    <property type="entry name" value="FecR_C"/>
    <property type="match status" value="1"/>
</dbReference>
<dbReference type="Gene3D" id="3.55.50.30">
    <property type="match status" value="1"/>
</dbReference>
<evidence type="ECO:0000256" key="1">
    <source>
        <dbReference type="ARBA" id="ARBA00022448"/>
    </source>
</evidence>
<dbReference type="SMART" id="SM00965">
    <property type="entry name" value="STN"/>
    <property type="match status" value="1"/>
</dbReference>
<dbReference type="InterPro" id="IPR032508">
    <property type="entry name" value="FecR_C"/>
</dbReference>
<sequence length="853" mass="96056">MIRIVLVIMLLFLGMGTTFAQEGPYTFVNTPLKEVMLNLETRNNLKFSFAEDLVADKTVSLQIETIDITGLLDILEAQTGLRFEQLDQNQIIVSPIGVGDEICLSLLDNETKLPISYSTVIIDSTEFIASDKKGFVRFNGDDLSNVLIKVSGYEAAIIQKRDYCQQVYLSPKYSELEGVVVTGYITTGIDRNTNGSITLGKKPLGLLPGLTTPDILQSIQVIPGVTSLDESASDIQIHGGSSDQNLVLFDNIRIFNTGYLYGMLSRFNPYATQNATVYKSGTSPVYGDRISGVIDIRTDENLVQNTSGGFGLDGLSFDGYLKTPLNPKASLFVYGRRAYTDFYQSPTYEGFAKKIFDNTGITKYRYGNPLNINTDNEYTPETSTNEFKFYDVNAKYIYQPSLKDQIEVSALMTRNKTYFSFLNSGEISSDSLATGNGGISAAWTHTSSPSQTDEIVAYFSSYDSQYDNVEYLDQTLEEANTRANRISDIGLSIRSERNLSNGNELRFGYQLSNTKLEVNLSENSMVDGETEINLNSEESNFKNALFGEYLFKFKNGSHVDLGLRTVHYGSLGNIYLEPRLNSELAFSNSLRLYAGIERRNQPVSQIIEFNQTELRLENNLWRLSDNNEYPLLQSNQISMGLLYHKNGWTLDVEGYVRKLIGLTSFSQGFNLPQPFLSSGQSSVVGADVLVKKRIEDYRLWLGYTFNTIEYTFDEINDGDFPGNNDITHNFRISNSLKLLNLELSLGWQYRTGKPLTPIETYNEETGTVTFGAVNSIRLPSYHRLDASLTYDMELNQRGGRVQFGFSALNLYDRRIPLSIVYRVMQENEVLKLEQAIHRKSLGFTPNMNLRFFF</sequence>
<reference evidence="4 5" key="1">
    <citation type="submission" date="2017-08" db="EMBL/GenBank/DDBJ databases">
        <title>The complete genome sequence of Maribacter sp. B1, isolated from deep-sea sediment.</title>
        <authorList>
            <person name="Wu Y.-H."/>
            <person name="Cheng H."/>
            <person name="Xu X.-W."/>
        </authorList>
    </citation>
    <scope>NUCLEOTIDE SEQUENCE [LARGE SCALE GENOMIC DNA]</scope>
    <source>
        <strain evidence="4 5">B1</strain>
    </source>
</reference>
<accession>A0A223V1F7</accession>
<dbReference type="SUPFAM" id="SSF56935">
    <property type="entry name" value="Porins"/>
    <property type="match status" value="1"/>
</dbReference>
<dbReference type="GO" id="GO:0019867">
    <property type="term" value="C:outer membrane"/>
    <property type="evidence" value="ECO:0007669"/>
    <property type="project" value="InterPro"/>
</dbReference>
<organism evidence="4 5">
    <name type="scientific">Maribacter cobaltidurans</name>
    <dbReference type="NCBI Taxonomy" id="1178778"/>
    <lineage>
        <taxon>Bacteria</taxon>
        <taxon>Pseudomonadati</taxon>
        <taxon>Bacteroidota</taxon>
        <taxon>Flavobacteriia</taxon>
        <taxon>Flavobacteriales</taxon>
        <taxon>Flavobacteriaceae</taxon>
        <taxon>Maribacter</taxon>
    </lineage>
</organism>
<dbReference type="InterPro" id="IPR037066">
    <property type="entry name" value="Plug_dom_sf"/>
</dbReference>
<keyword evidence="1" id="KW-0813">Transport</keyword>